<organism evidence="1 2">
    <name type="scientific">Mus caroli</name>
    <name type="common">Ryukyu mouse</name>
    <name type="synonym">Ricefield mouse</name>
    <dbReference type="NCBI Taxonomy" id="10089"/>
    <lineage>
        <taxon>Eukaryota</taxon>
        <taxon>Metazoa</taxon>
        <taxon>Chordata</taxon>
        <taxon>Craniata</taxon>
        <taxon>Vertebrata</taxon>
        <taxon>Euteleostomi</taxon>
        <taxon>Mammalia</taxon>
        <taxon>Eutheria</taxon>
        <taxon>Euarchontoglires</taxon>
        <taxon>Glires</taxon>
        <taxon>Rodentia</taxon>
        <taxon>Myomorpha</taxon>
        <taxon>Muroidea</taxon>
        <taxon>Muridae</taxon>
        <taxon>Murinae</taxon>
        <taxon>Mus</taxon>
        <taxon>Mus</taxon>
    </lineage>
</organism>
<dbReference type="Proteomes" id="UP000515126">
    <property type="component" value="Chromosome 7"/>
</dbReference>
<protein>
    <submittedName>
        <fullName evidence="2">Zinc finger protein 45-like</fullName>
    </submittedName>
</protein>
<dbReference type="KEGG" id="mcal:115031545"/>
<dbReference type="GeneID" id="115031545"/>
<reference evidence="2" key="1">
    <citation type="submission" date="2025-08" db="UniProtKB">
        <authorList>
            <consortium name="RefSeq"/>
        </authorList>
    </citation>
    <scope>IDENTIFICATION</scope>
</reference>
<dbReference type="RefSeq" id="XP_029335809.1">
    <property type="nucleotide sequence ID" value="XM_029479949.1"/>
</dbReference>
<evidence type="ECO:0000313" key="1">
    <source>
        <dbReference type="Proteomes" id="UP000515126"/>
    </source>
</evidence>
<evidence type="ECO:0000313" key="2">
    <source>
        <dbReference type="RefSeq" id="XP_029335809.1"/>
    </source>
</evidence>
<sequence>MLENFRNVVSLGHQTGTPDGLLGLKREDVFWMLTVASWSRESTGDKNPEEMESLEEVGLRHLPHEALFCSQIWQQCLALKLRWGNESKQSHCSQHLTGTRMLLPASLLMLCSGAPGQDRFAKVHIITKDEGSWAFNL</sequence>
<proteinExistence type="predicted"/>
<gene>
    <name evidence="2" type="primary">LOC115031545</name>
</gene>
<dbReference type="AlphaFoldDB" id="A0A6P7R8M8"/>
<accession>A0A6P7R8M8</accession>
<name>A0A6P7R8M8_MUSCR</name>
<keyword evidence="1" id="KW-1185">Reference proteome</keyword>